<dbReference type="GO" id="GO:0010073">
    <property type="term" value="P:meristem maintenance"/>
    <property type="evidence" value="ECO:0007669"/>
    <property type="project" value="InterPro"/>
</dbReference>
<proteinExistence type="predicted"/>
<feature type="domain" description="Aminotransferase-like plant mobile" evidence="2">
    <location>
        <begin position="81"/>
        <end position="142"/>
    </location>
</feature>
<dbReference type="PANTHER" id="PTHR46033:SF1">
    <property type="entry name" value="PROTEIN MAIN-LIKE 2"/>
    <property type="match status" value="1"/>
</dbReference>
<dbReference type="Proteomes" id="UP001180020">
    <property type="component" value="Unassembled WGS sequence"/>
</dbReference>
<evidence type="ECO:0000259" key="2">
    <source>
        <dbReference type="Pfam" id="PF10536"/>
    </source>
</evidence>
<evidence type="ECO:0000313" key="4">
    <source>
        <dbReference type="Proteomes" id="UP001180020"/>
    </source>
</evidence>
<accession>A0AAV9F283</accession>
<feature type="compositionally biased region" description="Acidic residues" evidence="1">
    <location>
        <begin position="21"/>
        <end position="40"/>
    </location>
</feature>
<gene>
    <name evidence="3" type="ORF">QJS10_CPB04g01337</name>
</gene>
<dbReference type="EMBL" id="JAUJYO010000004">
    <property type="protein sequence ID" value="KAK1319203.1"/>
    <property type="molecule type" value="Genomic_DNA"/>
</dbReference>
<organism evidence="3 4">
    <name type="scientific">Acorus calamus</name>
    <name type="common">Sweet flag</name>
    <dbReference type="NCBI Taxonomy" id="4465"/>
    <lineage>
        <taxon>Eukaryota</taxon>
        <taxon>Viridiplantae</taxon>
        <taxon>Streptophyta</taxon>
        <taxon>Embryophyta</taxon>
        <taxon>Tracheophyta</taxon>
        <taxon>Spermatophyta</taxon>
        <taxon>Magnoliopsida</taxon>
        <taxon>Liliopsida</taxon>
        <taxon>Acoraceae</taxon>
        <taxon>Acorus</taxon>
    </lineage>
</organism>
<protein>
    <recommendedName>
        <fullName evidence="2">Aminotransferase-like plant mobile domain-containing protein</fullName>
    </recommendedName>
</protein>
<dbReference type="InterPro" id="IPR019557">
    <property type="entry name" value="AminoTfrase-like_pln_mobile"/>
</dbReference>
<feature type="region of interest" description="Disordered" evidence="1">
    <location>
        <begin position="1"/>
        <end position="47"/>
    </location>
</feature>
<reference evidence="3" key="2">
    <citation type="submission" date="2023-06" db="EMBL/GenBank/DDBJ databases">
        <authorList>
            <person name="Ma L."/>
            <person name="Liu K.-W."/>
            <person name="Li Z."/>
            <person name="Hsiao Y.-Y."/>
            <person name="Qi Y."/>
            <person name="Fu T."/>
            <person name="Tang G."/>
            <person name="Zhang D."/>
            <person name="Sun W.-H."/>
            <person name="Liu D.-K."/>
            <person name="Li Y."/>
            <person name="Chen G.-Z."/>
            <person name="Liu X.-D."/>
            <person name="Liao X.-Y."/>
            <person name="Jiang Y.-T."/>
            <person name="Yu X."/>
            <person name="Hao Y."/>
            <person name="Huang J."/>
            <person name="Zhao X.-W."/>
            <person name="Ke S."/>
            <person name="Chen Y.-Y."/>
            <person name="Wu W.-L."/>
            <person name="Hsu J.-L."/>
            <person name="Lin Y.-F."/>
            <person name="Huang M.-D."/>
            <person name="Li C.-Y."/>
            <person name="Huang L."/>
            <person name="Wang Z.-W."/>
            <person name="Zhao X."/>
            <person name="Zhong W.-Y."/>
            <person name="Peng D.-H."/>
            <person name="Ahmad S."/>
            <person name="Lan S."/>
            <person name="Zhang J.-S."/>
            <person name="Tsai W.-C."/>
            <person name="Van De Peer Y."/>
            <person name="Liu Z.-J."/>
        </authorList>
    </citation>
    <scope>NUCLEOTIDE SEQUENCE</scope>
    <source>
        <strain evidence="3">CP</strain>
        <tissue evidence="3">Leaves</tissue>
    </source>
</reference>
<comment type="caution">
    <text evidence="3">The sequence shown here is derived from an EMBL/GenBank/DDBJ whole genome shotgun (WGS) entry which is preliminary data.</text>
</comment>
<dbReference type="InterPro" id="IPR044824">
    <property type="entry name" value="MAIN-like"/>
</dbReference>
<sequence>MGTGAAEAGVGVGAEAKEAVFEEDEEEDDDGMDDPDEAEVDAPGSTRAVRPNRIRALWHGTKRWYDALGLEERSLVDGAGFRSFFLIEPFHIHCPYVEALAERWDPESCTFILPTGAVMPTLEDVYRITGLPVLGEAVIAATLADYRGLF</sequence>
<dbReference type="Pfam" id="PF10536">
    <property type="entry name" value="PMD"/>
    <property type="match status" value="1"/>
</dbReference>
<evidence type="ECO:0000313" key="3">
    <source>
        <dbReference type="EMBL" id="KAK1319203.1"/>
    </source>
</evidence>
<reference evidence="3" key="1">
    <citation type="journal article" date="2023" name="Nat. Commun.">
        <title>Diploid and tetraploid genomes of Acorus and the evolution of monocots.</title>
        <authorList>
            <person name="Ma L."/>
            <person name="Liu K.W."/>
            <person name="Li Z."/>
            <person name="Hsiao Y.Y."/>
            <person name="Qi Y."/>
            <person name="Fu T."/>
            <person name="Tang G.D."/>
            <person name="Zhang D."/>
            <person name="Sun W.H."/>
            <person name="Liu D.K."/>
            <person name="Li Y."/>
            <person name="Chen G.Z."/>
            <person name="Liu X.D."/>
            <person name="Liao X.Y."/>
            <person name="Jiang Y.T."/>
            <person name="Yu X."/>
            <person name="Hao Y."/>
            <person name="Huang J."/>
            <person name="Zhao X.W."/>
            <person name="Ke S."/>
            <person name="Chen Y.Y."/>
            <person name="Wu W.L."/>
            <person name="Hsu J.L."/>
            <person name="Lin Y.F."/>
            <person name="Huang M.D."/>
            <person name="Li C.Y."/>
            <person name="Huang L."/>
            <person name="Wang Z.W."/>
            <person name="Zhao X."/>
            <person name="Zhong W.Y."/>
            <person name="Peng D.H."/>
            <person name="Ahmad S."/>
            <person name="Lan S."/>
            <person name="Zhang J.S."/>
            <person name="Tsai W.C."/>
            <person name="Van de Peer Y."/>
            <person name="Liu Z.J."/>
        </authorList>
    </citation>
    <scope>NUCLEOTIDE SEQUENCE</scope>
    <source>
        <strain evidence="3">CP</strain>
    </source>
</reference>
<dbReference type="PANTHER" id="PTHR46033">
    <property type="entry name" value="PROTEIN MAIN-LIKE 2"/>
    <property type="match status" value="1"/>
</dbReference>
<keyword evidence="4" id="KW-1185">Reference proteome</keyword>
<dbReference type="AlphaFoldDB" id="A0AAV9F283"/>
<name>A0AAV9F283_ACOCL</name>
<evidence type="ECO:0000256" key="1">
    <source>
        <dbReference type="SAM" id="MobiDB-lite"/>
    </source>
</evidence>